<dbReference type="OrthoDB" id="6025129at2"/>
<dbReference type="AlphaFoldDB" id="E6X7T4"/>
<organism evidence="2 3">
    <name type="scientific">Cellulophaga algicola (strain DSM 14237 / IC166 / ACAM 630)</name>
    <dbReference type="NCBI Taxonomy" id="688270"/>
    <lineage>
        <taxon>Bacteria</taxon>
        <taxon>Pseudomonadati</taxon>
        <taxon>Bacteroidota</taxon>
        <taxon>Flavobacteriia</taxon>
        <taxon>Flavobacteriales</taxon>
        <taxon>Flavobacteriaceae</taxon>
        <taxon>Cellulophaga</taxon>
    </lineage>
</organism>
<dbReference type="STRING" id="688270.Celal_0176"/>
<proteinExistence type="predicted"/>
<accession>E6X7T4</accession>
<feature type="transmembrane region" description="Helical" evidence="1">
    <location>
        <begin position="59"/>
        <end position="82"/>
    </location>
</feature>
<dbReference type="eggNOG" id="ENOG503273Z">
    <property type="taxonomic scope" value="Bacteria"/>
</dbReference>
<feature type="transmembrane region" description="Helical" evidence="1">
    <location>
        <begin position="89"/>
        <end position="106"/>
    </location>
</feature>
<evidence type="ECO:0000313" key="2">
    <source>
        <dbReference type="EMBL" id="ADV47527.1"/>
    </source>
</evidence>
<dbReference type="EMBL" id="CP002453">
    <property type="protein sequence ID" value="ADV47527.1"/>
    <property type="molecule type" value="Genomic_DNA"/>
</dbReference>
<keyword evidence="1" id="KW-0472">Membrane</keyword>
<protein>
    <submittedName>
        <fullName evidence="2">Uncharacterized protein</fullName>
    </submittedName>
</protein>
<dbReference type="HOGENOM" id="CLU_153126_1_0_10"/>
<keyword evidence="1" id="KW-0812">Transmembrane</keyword>
<reference evidence="2 3" key="1">
    <citation type="journal article" date="2010" name="Stand. Genomic Sci.">
        <title>Complete genome sequence of Cellulophaga algicola type strain (IC166).</title>
        <authorList>
            <person name="Abt B."/>
            <person name="Lu M."/>
            <person name="Misra M."/>
            <person name="Han C."/>
            <person name="Nolan M."/>
            <person name="Lucas S."/>
            <person name="Hammon N."/>
            <person name="Deshpande S."/>
            <person name="Cheng J.F."/>
            <person name="Tapia R."/>
            <person name="Goodwin L."/>
            <person name="Pitluck S."/>
            <person name="Liolios K."/>
            <person name="Pagani I."/>
            <person name="Ivanova N."/>
            <person name="Mavromatis K."/>
            <person name="Ovchinikova G."/>
            <person name="Pati A."/>
            <person name="Chen A."/>
            <person name="Palaniappan K."/>
            <person name="Land M."/>
            <person name="Hauser L."/>
            <person name="Chang Y.J."/>
            <person name="Jeffries C.D."/>
            <person name="Detter J.C."/>
            <person name="Brambilla E."/>
            <person name="Rohde M."/>
            <person name="Tindall B.J."/>
            <person name="Goker M."/>
            <person name="Woyke T."/>
            <person name="Bristow J."/>
            <person name="Eisen J.A."/>
            <person name="Markowitz V."/>
            <person name="Hugenholtz P."/>
            <person name="Kyrpides N.C."/>
            <person name="Klenk H.P."/>
            <person name="Lapidus A."/>
        </authorList>
    </citation>
    <scope>NUCLEOTIDE SEQUENCE [LARGE SCALE GENOMIC DNA]</scope>
    <source>
        <strain evidence="3">DSM 14237 / IC166 / ACAM 630</strain>
    </source>
</reference>
<sequence>MNPTLRNILAVAAGILIGSMVNMGIIMSSGFIIPPPTDVDVTTMEGLKASMHLFTPKHFIMPFLAHALGTLVGALVTAKIAVTYRIETALIIGVFFLIGGVANTYMLPSPTWFTILDILGAYIPMAWLGGRMGIKTRGNF</sequence>
<feature type="transmembrane region" description="Helical" evidence="1">
    <location>
        <begin position="7"/>
        <end position="33"/>
    </location>
</feature>
<gene>
    <name evidence="2" type="ordered locus">Celal_0176</name>
</gene>
<evidence type="ECO:0000256" key="1">
    <source>
        <dbReference type="SAM" id="Phobius"/>
    </source>
</evidence>
<keyword evidence="3" id="KW-1185">Reference proteome</keyword>
<evidence type="ECO:0000313" key="3">
    <source>
        <dbReference type="Proteomes" id="UP000008634"/>
    </source>
</evidence>
<name>E6X7T4_CELAD</name>
<keyword evidence="1" id="KW-1133">Transmembrane helix</keyword>
<dbReference type="Proteomes" id="UP000008634">
    <property type="component" value="Chromosome"/>
</dbReference>
<dbReference type="RefSeq" id="WP_013549026.1">
    <property type="nucleotide sequence ID" value="NC_014934.1"/>
</dbReference>
<dbReference type="KEGG" id="cao:Celal_0176"/>
<feature type="transmembrane region" description="Helical" evidence="1">
    <location>
        <begin position="112"/>
        <end position="130"/>
    </location>
</feature>